<dbReference type="OrthoDB" id="2537594at2759"/>
<evidence type="ECO:0000313" key="3">
    <source>
        <dbReference type="Proteomes" id="UP000198372"/>
    </source>
</evidence>
<reference evidence="3" key="1">
    <citation type="submission" date="2016-09" db="EMBL/GenBank/DDBJ databases">
        <authorList>
            <person name="Jeantristanb JTB J.-T."/>
            <person name="Ricardo R."/>
        </authorList>
    </citation>
    <scope>NUCLEOTIDE SEQUENCE [LARGE SCALE GENOMIC DNA]</scope>
</reference>
<dbReference type="Proteomes" id="UP000198372">
    <property type="component" value="Unassembled WGS sequence"/>
</dbReference>
<protein>
    <submittedName>
        <fullName evidence="2">BQ2448_7093 protein</fullName>
    </submittedName>
</protein>
<dbReference type="AlphaFoldDB" id="A0A238FPN5"/>
<dbReference type="EMBL" id="FMSP01000017">
    <property type="protein sequence ID" value="SCV73168.1"/>
    <property type="molecule type" value="Genomic_DNA"/>
</dbReference>
<gene>
    <name evidence="2" type="ORF">BQ2448_7093</name>
</gene>
<feature type="compositionally biased region" description="Polar residues" evidence="1">
    <location>
        <begin position="489"/>
        <end position="513"/>
    </location>
</feature>
<feature type="compositionally biased region" description="Acidic residues" evidence="1">
    <location>
        <begin position="51"/>
        <end position="67"/>
    </location>
</feature>
<feature type="compositionally biased region" description="Low complexity" evidence="1">
    <location>
        <begin position="28"/>
        <end position="38"/>
    </location>
</feature>
<evidence type="ECO:0000256" key="1">
    <source>
        <dbReference type="SAM" id="MobiDB-lite"/>
    </source>
</evidence>
<sequence length="669" mass="72556">MSSSSSSSLIVKAEMDQPLLPSLAKRITTSSTPTSASAHAEGDQEMKPDREVEDTISDDNEADEGADQDAAVDVNPAASSDLTSPSARAQAHAASIPGNPILDPTSAAARQGTQAEAEAPPPTVTNTTSGTAATLTPFVSTNPNWRPPARVDCALCKGGAAPTPVDSWDFLRAKWHKVLGYSHTCSPRTKLSRLTCISLACQTCSLHHKPTKSEYTSFQDLLDRLETRVEHKIDQVDLEAGFLVPELSSIGNVYLIPDLRNLLKPLATTFISRLSLSSRWHFVYKDAIPTSRGLKFRYTCSQTSRNDRPRDGKKARKTPHKREGGRVEKFPCGGIVTLIFDMTSKDVVVHLVHKKWHVAYEKTRVVDRDVLEWVRELVEDCDTHVSMMNKLEKRARERVEGEVKSTAYQIRRYMSICLEERRLAGGKAKELTPASQDENEPGPSTGKRARPPSPPPVDPALLALSTSQTPEPASAPPRPKESKTRRRTNAQASTSANTHPSATTNSTIDVNVGNIPTNSTLPLASSSVLDGALPSSEPTSPSTTTADDSVNAAMSIILGTNHQPSLDDIQVVIDQQGPLANPHHAATEPNLDRSNDLPVNPVPIMVEGVEGSTGATPTLDIDLANQLIQADWNRQLRMEDEEMVKRLHQANVDATLQAAAREVRENGGA</sequence>
<feature type="region of interest" description="Disordered" evidence="1">
    <location>
        <begin position="1"/>
        <end position="143"/>
    </location>
</feature>
<feature type="region of interest" description="Disordered" evidence="1">
    <location>
        <begin position="427"/>
        <end position="513"/>
    </location>
</feature>
<keyword evidence="3" id="KW-1185">Reference proteome</keyword>
<name>A0A238FPN5_9BASI</name>
<feature type="compositionally biased region" description="Low complexity" evidence="1">
    <location>
        <begin position="534"/>
        <end position="545"/>
    </location>
</feature>
<feature type="compositionally biased region" description="Polar residues" evidence="1">
    <location>
        <begin position="77"/>
        <end position="87"/>
    </location>
</feature>
<feature type="region of interest" description="Disordered" evidence="1">
    <location>
        <begin position="302"/>
        <end position="324"/>
    </location>
</feature>
<feature type="compositionally biased region" description="Low complexity" evidence="1">
    <location>
        <begin position="124"/>
        <end position="137"/>
    </location>
</feature>
<proteinExistence type="predicted"/>
<feature type="compositionally biased region" description="Basic and acidic residues" evidence="1">
    <location>
        <begin position="40"/>
        <end position="50"/>
    </location>
</feature>
<organism evidence="2 3">
    <name type="scientific">Microbotryum intermedium</name>
    <dbReference type="NCBI Taxonomy" id="269621"/>
    <lineage>
        <taxon>Eukaryota</taxon>
        <taxon>Fungi</taxon>
        <taxon>Dikarya</taxon>
        <taxon>Basidiomycota</taxon>
        <taxon>Pucciniomycotina</taxon>
        <taxon>Microbotryomycetes</taxon>
        <taxon>Microbotryales</taxon>
        <taxon>Microbotryaceae</taxon>
        <taxon>Microbotryum</taxon>
    </lineage>
</organism>
<feature type="region of interest" description="Disordered" evidence="1">
    <location>
        <begin position="526"/>
        <end position="547"/>
    </location>
</feature>
<evidence type="ECO:0000313" key="2">
    <source>
        <dbReference type="EMBL" id="SCV73168.1"/>
    </source>
</evidence>
<accession>A0A238FPN5</accession>